<dbReference type="EC" id="4.3.2.9" evidence="1"/>
<name>A0ABR1TG99_9PEZI</name>
<accession>A0ABR1TG99</accession>
<dbReference type="EMBL" id="JAQQWK010000003">
    <property type="protein sequence ID" value="KAK8044764.1"/>
    <property type="molecule type" value="Genomic_DNA"/>
</dbReference>
<comment type="caution">
    <text evidence="3">The sequence shown here is derived from an EMBL/GenBank/DDBJ whole genome shotgun (WGS) entry which is preliminary data.</text>
</comment>
<keyword evidence="4" id="KW-1185">Reference proteome</keyword>
<organism evidence="3 4">
    <name type="scientific">Apiospora rasikravindrae</name>
    <dbReference type="NCBI Taxonomy" id="990691"/>
    <lineage>
        <taxon>Eukaryota</taxon>
        <taxon>Fungi</taxon>
        <taxon>Dikarya</taxon>
        <taxon>Ascomycota</taxon>
        <taxon>Pezizomycotina</taxon>
        <taxon>Sordariomycetes</taxon>
        <taxon>Xylariomycetidae</taxon>
        <taxon>Amphisphaeriales</taxon>
        <taxon>Apiosporaceae</taxon>
        <taxon>Apiospora</taxon>
    </lineage>
</organism>
<protein>
    <recommendedName>
        <fullName evidence="1">gamma-glutamylcyclotransferase</fullName>
        <ecNumber evidence="1">4.3.2.9</ecNumber>
    </recommendedName>
</protein>
<evidence type="ECO:0000313" key="4">
    <source>
        <dbReference type="Proteomes" id="UP001444661"/>
    </source>
</evidence>
<dbReference type="PANTHER" id="PTHR12935">
    <property type="entry name" value="GAMMA-GLUTAMYLCYCLOTRANSFERASE"/>
    <property type="match status" value="1"/>
</dbReference>
<sequence length="256" mass="28065">MPVLQTLPPPRTNIWYLAYGSNLSTAKFIHDRGITPISAVVVTVPGWILSMDSAGVPYSEPSFASTTQLHNTTGDEKTVQLIGTAYYLSPDMYAKVIASEGGGIAYAEVVVWAERLDRGDKGTDGGVTSPRAIQVRSLVTMLRREARPSVRYMTLLQTGAVEAHVPPSYQKFLAGIPVYHAPTQPFAKLGATLFLAFWGRIMSLMEKITKTSLKNSKTGNAPVWVIVMVRVVVITMWLYHDFIHAPIWGRGDGLDA</sequence>
<keyword evidence="2" id="KW-0456">Lyase</keyword>
<evidence type="ECO:0000256" key="1">
    <source>
        <dbReference type="ARBA" id="ARBA00012346"/>
    </source>
</evidence>
<gene>
    <name evidence="3" type="ORF">PG993_004788</name>
</gene>
<dbReference type="PANTHER" id="PTHR12935:SF0">
    <property type="entry name" value="GAMMA-GLUTAMYLCYCLOTRANSFERASE"/>
    <property type="match status" value="1"/>
</dbReference>
<proteinExistence type="predicted"/>
<dbReference type="Proteomes" id="UP001444661">
    <property type="component" value="Unassembled WGS sequence"/>
</dbReference>
<dbReference type="Gene3D" id="3.10.490.10">
    <property type="entry name" value="Gamma-glutamyl cyclotransferase-like"/>
    <property type="match status" value="1"/>
</dbReference>
<dbReference type="InterPro" id="IPR017939">
    <property type="entry name" value="G-Glutamylcylcotransferase"/>
</dbReference>
<evidence type="ECO:0000256" key="2">
    <source>
        <dbReference type="ARBA" id="ARBA00023239"/>
    </source>
</evidence>
<reference evidence="3 4" key="1">
    <citation type="submission" date="2023-01" db="EMBL/GenBank/DDBJ databases">
        <title>Analysis of 21 Apiospora genomes using comparative genomics revels a genus with tremendous synthesis potential of carbohydrate active enzymes and secondary metabolites.</title>
        <authorList>
            <person name="Sorensen T."/>
        </authorList>
    </citation>
    <scope>NUCLEOTIDE SEQUENCE [LARGE SCALE GENOMIC DNA]</scope>
    <source>
        <strain evidence="3 4">CBS 33761</strain>
    </source>
</reference>
<evidence type="ECO:0000313" key="3">
    <source>
        <dbReference type="EMBL" id="KAK8044764.1"/>
    </source>
</evidence>